<evidence type="ECO:0000259" key="1">
    <source>
        <dbReference type="PROSITE" id="PS50181"/>
    </source>
</evidence>
<accession>A0A815VE49</accession>
<evidence type="ECO:0000313" key="2">
    <source>
        <dbReference type="EMBL" id="CAF1245256.1"/>
    </source>
</evidence>
<organism evidence="3 4">
    <name type="scientific">Rotaria sordida</name>
    <dbReference type="NCBI Taxonomy" id="392033"/>
    <lineage>
        <taxon>Eukaryota</taxon>
        <taxon>Metazoa</taxon>
        <taxon>Spiralia</taxon>
        <taxon>Gnathifera</taxon>
        <taxon>Rotifera</taxon>
        <taxon>Eurotatoria</taxon>
        <taxon>Bdelloidea</taxon>
        <taxon>Philodinida</taxon>
        <taxon>Philodinidae</taxon>
        <taxon>Rotaria</taxon>
    </lineage>
</organism>
<dbReference type="InterPro" id="IPR001810">
    <property type="entry name" value="F-box_dom"/>
</dbReference>
<gene>
    <name evidence="3" type="ORF">JXQ802_LOCUS41954</name>
    <name evidence="2" type="ORF">PYM288_LOCUS27091</name>
</gene>
<comment type="caution">
    <text evidence="3">The sequence shown here is derived from an EMBL/GenBank/DDBJ whole genome shotgun (WGS) entry which is preliminary data.</text>
</comment>
<dbReference type="EMBL" id="CAJNOL010002757">
    <property type="protein sequence ID" value="CAF1527000.1"/>
    <property type="molecule type" value="Genomic_DNA"/>
</dbReference>
<sequence length="135" mass="15704">MEYSYIQLNNLPDEILIYIFKKLSNAEILYSLSGVNKRLNKIIHDSIFTNDLSLLISTSDGLVYPLSDLILDRFYSYILPSIHRKIQWLHLESLSMEDILRVRNYPNLYGISLHNIQAKKAIDLFTIVRSKSPCV</sequence>
<name>A0A815VE49_9BILA</name>
<dbReference type="EMBL" id="CAJNOH010001731">
    <property type="protein sequence ID" value="CAF1245256.1"/>
    <property type="molecule type" value="Genomic_DNA"/>
</dbReference>
<protein>
    <recommendedName>
        <fullName evidence="1">F-box domain-containing protein</fullName>
    </recommendedName>
</protein>
<dbReference type="Gene3D" id="3.80.10.10">
    <property type="entry name" value="Ribonuclease Inhibitor"/>
    <property type="match status" value="1"/>
</dbReference>
<dbReference type="Proteomes" id="UP000663854">
    <property type="component" value="Unassembled WGS sequence"/>
</dbReference>
<evidence type="ECO:0000313" key="4">
    <source>
        <dbReference type="Proteomes" id="UP000663870"/>
    </source>
</evidence>
<dbReference type="Pfam" id="PF12937">
    <property type="entry name" value="F-box-like"/>
    <property type="match status" value="1"/>
</dbReference>
<feature type="domain" description="F-box" evidence="1">
    <location>
        <begin position="5"/>
        <end position="52"/>
    </location>
</feature>
<dbReference type="AlphaFoldDB" id="A0A815VE49"/>
<dbReference type="InterPro" id="IPR032675">
    <property type="entry name" value="LRR_dom_sf"/>
</dbReference>
<keyword evidence="4" id="KW-1185">Reference proteome</keyword>
<reference evidence="3" key="1">
    <citation type="submission" date="2021-02" db="EMBL/GenBank/DDBJ databases">
        <authorList>
            <person name="Nowell W R."/>
        </authorList>
    </citation>
    <scope>NUCLEOTIDE SEQUENCE</scope>
</reference>
<dbReference type="InterPro" id="IPR036047">
    <property type="entry name" value="F-box-like_dom_sf"/>
</dbReference>
<dbReference type="CDD" id="cd09917">
    <property type="entry name" value="F-box_SF"/>
    <property type="match status" value="1"/>
</dbReference>
<proteinExistence type="predicted"/>
<dbReference type="Proteomes" id="UP000663870">
    <property type="component" value="Unassembled WGS sequence"/>
</dbReference>
<dbReference type="SUPFAM" id="SSF81383">
    <property type="entry name" value="F-box domain"/>
    <property type="match status" value="1"/>
</dbReference>
<evidence type="ECO:0000313" key="3">
    <source>
        <dbReference type="EMBL" id="CAF1527000.1"/>
    </source>
</evidence>
<dbReference type="PROSITE" id="PS50181">
    <property type="entry name" value="FBOX"/>
    <property type="match status" value="1"/>
</dbReference>